<gene>
    <name evidence="1" type="ORF">QAD02_010851</name>
</gene>
<protein>
    <submittedName>
        <fullName evidence="1">Uncharacterized protein</fullName>
    </submittedName>
</protein>
<evidence type="ECO:0000313" key="2">
    <source>
        <dbReference type="Proteomes" id="UP001239111"/>
    </source>
</evidence>
<keyword evidence="2" id="KW-1185">Reference proteome</keyword>
<accession>A0ACC2NV34</accession>
<reference evidence="1" key="1">
    <citation type="submission" date="2023-04" db="EMBL/GenBank/DDBJ databases">
        <title>A chromosome-level genome assembly of the parasitoid wasp Eretmocerus hayati.</title>
        <authorList>
            <person name="Zhong Y."/>
            <person name="Liu S."/>
            <person name="Liu Y."/>
        </authorList>
    </citation>
    <scope>NUCLEOTIDE SEQUENCE</scope>
    <source>
        <strain evidence="1">ZJU_SS_LIU_2023</strain>
    </source>
</reference>
<name>A0ACC2NV34_9HYME</name>
<comment type="caution">
    <text evidence="1">The sequence shown here is derived from an EMBL/GenBank/DDBJ whole genome shotgun (WGS) entry which is preliminary data.</text>
</comment>
<dbReference type="EMBL" id="CM056742">
    <property type="protein sequence ID" value="KAJ8675065.1"/>
    <property type="molecule type" value="Genomic_DNA"/>
</dbReference>
<proteinExistence type="predicted"/>
<dbReference type="Proteomes" id="UP001239111">
    <property type="component" value="Chromosome 2"/>
</dbReference>
<organism evidence="1 2">
    <name type="scientific">Eretmocerus hayati</name>
    <dbReference type="NCBI Taxonomy" id="131215"/>
    <lineage>
        <taxon>Eukaryota</taxon>
        <taxon>Metazoa</taxon>
        <taxon>Ecdysozoa</taxon>
        <taxon>Arthropoda</taxon>
        <taxon>Hexapoda</taxon>
        <taxon>Insecta</taxon>
        <taxon>Pterygota</taxon>
        <taxon>Neoptera</taxon>
        <taxon>Endopterygota</taxon>
        <taxon>Hymenoptera</taxon>
        <taxon>Apocrita</taxon>
        <taxon>Proctotrupomorpha</taxon>
        <taxon>Chalcidoidea</taxon>
        <taxon>Aphelinidae</taxon>
        <taxon>Aphelininae</taxon>
        <taxon>Eretmocerus</taxon>
    </lineage>
</organism>
<sequence>MRLLDLYLLLCLVIVCRASALNSTGTIDDVNVIGSPAVVTQIATGDKNYDELEIPPLEQTHNPSWKRVKRQNRGINLNVPPVQQQSPNYCVVACCESLLRHLGLTSEQARPPVGLPATASYQDSLGYRFFSREGVGPDLFLDFDLATGRFRDRQYGTTLFFVERLNALIMGNGVNAGGEYRSRGFGPLRYANRTTTEDVYFTMQRLIDESLRNNMPVILARTQRVRNYVGDVVYPERWSGHATLIHSIGPTEIHPMRRHYGIMDPWTGTFRDVTGWDIGSEGEFWLVYYDAGSRPSQHILPTPEPMDIEHTPEPMEVEELDYNGLGVRDDLRNPNGRSLCWMGAVGQFSGRRKRDINSNVPRCSGTTNAFIITVIKEYNEQPPQDGWLQEGALFIGTNHGVYLINGDQVNERRPEIRKFKLNIGIRDIIIDHRGSAFVIDSKGDMYHLNTITLDYVKYNLQGAKVHVVKVLERDDGVNVRGTVYIGTDRGVYLKFGDELDKQYINKFKLSENIRDILWDNRGSAFAISFSGNIYRLYMKGWSFVQYDLGGAKVNVVKVLNDDDGVLTRGSTYIGTNKGVYFKHGDDLNRKPADKFNIIANIREFVWDNRGSAFAISNEGRMFHLNMVERTFSEYNLNGGKVNVVKVLASRDGNFDRGTAYIGTSKGVSFKYGDALDGSEVDRFNLNADVVDIILDNEGSAFAVTSKGDKYHLNKRGWGIQRDGTNVPMDTRGGLPAVITQGEKATVIKILYEDYGERLINCTAYIGTDKGVRFKYEGELGTEHTDVFKINDAVRNIVLDTRGSAFVITQKRDLFHLNVTGFGFSKYDLDGAEVTVPKVATKTKGKLIKGTYCLHWYNQGYPHKVCS</sequence>
<evidence type="ECO:0000313" key="1">
    <source>
        <dbReference type="EMBL" id="KAJ8675065.1"/>
    </source>
</evidence>